<keyword evidence="1" id="KW-0802">TPR repeat</keyword>
<accession>H8GXH4</accession>
<evidence type="ECO:0000313" key="2">
    <source>
        <dbReference type="EMBL" id="AFD24634.1"/>
    </source>
</evidence>
<dbReference type="RefSeq" id="WP_014684117.1">
    <property type="nucleotide sequence ID" value="NC_017790.1"/>
</dbReference>
<sequence length="559" mass="61997">MPTRRSTRSSRQDFTEISEVLHYLCAQGDLEPACVTIEHGLTKRPPFKTQEGWVASFEQLPAEVRAVHPQAAWISIRLYTHIRRFDLALIFAEQARKGLSQADFAPLIAYEALSLTSLGHHQQALDVLAPVLDSLSGLAAGTGWRARGQAMNSLRQEGWQEAFVQAGTLLQGRPLGLLLLEQGGALERIGQSAYARDLWRQALPLLQDDPVYVAWLRHALGNACLRFALPEAEDHFLAMEQAVRDEMAALFRPWAACGLATARLAQGEWARALSGYRRGVRLAQEPIDQRLAWRGVGYTQRLMGKPELALETFQKAAAITPEDIASGTSWVFVDIAACYAQIGRPEEAWAALERTGPMVWDDEDRGSIVRAALAYQAGDLAEATRQLASVHIDALWVREEAHCFPDLFDACAPRRPAPLSYSGPLRVEVHALGPLLVKVNGRPVPLRPTGRAGELLVLLLEQGNRAATEVLGDLLYPEGTQKRSKSQAVWGLVRELRETLGWEESVLAQDGVYQLDPEVQWWYDVREALARGEATPQFLSGNYQAWVVERGSLLALRES</sequence>
<dbReference type="eggNOG" id="COG0457">
    <property type="taxonomic scope" value="Bacteria"/>
</dbReference>
<dbReference type="InterPro" id="IPR019734">
    <property type="entry name" value="TPR_rpt"/>
</dbReference>
<dbReference type="Gene3D" id="1.25.40.10">
    <property type="entry name" value="Tetratricopeptide repeat domain"/>
    <property type="match status" value="1"/>
</dbReference>
<dbReference type="Gene3D" id="1.10.10.10">
    <property type="entry name" value="Winged helix-like DNA-binding domain superfamily/Winged helix DNA-binding domain"/>
    <property type="match status" value="1"/>
</dbReference>
<dbReference type="PATRIC" id="fig|745776.4.peg.724"/>
<dbReference type="HOGENOM" id="CLU_035486_0_0_0"/>
<dbReference type="Proteomes" id="UP000007575">
    <property type="component" value="Chromosome"/>
</dbReference>
<dbReference type="InterPro" id="IPR036388">
    <property type="entry name" value="WH-like_DNA-bd_sf"/>
</dbReference>
<dbReference type="KEGG" id="dgo:DGo_CA0707"/>
<dbReference type="STRING" id="745776.DGo_CA0707"/>
<reference evidence="2 3" key="1">
    <citation type="journal article" date="2012" name="PLoS ONE">
        <title>Genome sequence and transcriptome analysis of the radioresistant bacterium Deinococcus gobiensis: insights into the extreme environmental adaptations.</title>
        <authorList>
            <person name="Yuan M."/>
            <person name="Chen M."/>
            <person name="Zhang W."/>
            <person name="Lu W."/>
            <person name="Wang J."/>
            <person name="Yang M."/>
            <person name="Zhao P."/>
            <person name="Tang R."/>
            <person name="Li X."/>
            <person name="Hao Y."/>
            <person name="Zhou Z."/>
            <person name="Zhan Y."/>
            <person name="Yu H."/>
            <person name="Teng C."/>
            <person name="Yan Y."/>
            <person name="Ping S."/>
            <person name="Wang Y."/>
            <person name="Lin M."/>
        </authorList>
    </citation>
    <scope>NUCLEOTIDE SEQUENCE [LARGE SCALE GENOMIC DNA]</scope>
    <source>
        <strain evidence="2 3">I-0</strain>
    </source>
</reference>
<organism evidence="2 3">
    <name type="scientific">Deinococcus gobiensis (strain DSM 21396 / JCM 16679 / CGMCC 1.7299 / I-0)</name>
    <dbReference type="NCBI Taxonomy" id="745776"/>
    <lineage>
        <taxon>Bacteria</taxon>
        <taxon>Thermotogati</taxon>
        <taxon>Deinococcota</taxon>
        <taxon>Deinococci</taxon>
        <taxon>Deinococcales</taxon>
        <taxon>Deinococcaceae</taxon>
        <taxon>Deinococcus</taxon>
    </lineage>
</organism>
<dbReference type="PROSITE" id="PS50005">
    <property type="entry name" value="TPR"/>
    <property type="match status" value="1"/>
</dbReference>
<name>H8GXH4_DEIGI</name>
<dbReference type="SMART" id="SM00028">
    <property type="entry name" value="TPR"/>
    <property type="match status" value="3"/>
</dbReference>
<evidence type="ECO:0000256" key="1">
    <source>
        <dbReference type="PROSITE-ProRule" id="PRU00339"/>
    </source>
</evidence>
<gene>
    <name evidence="2" type="ordered locus">DGo_CA0707</name>
</gene>
<keyword evidence="3" id="KW-1185">Reference proteome</keyword>
<dbReference type="AlphaFoldDB" id="H8GXH4"/>
<feature type="repeat" description="TPR" evidence="1">
    <location>
        <begin position="290"/>
        <end position="323"/>
    </location>
</feature>
<proteinExistence type="predicted"/>
<evidence type="ECO:0000313" key="3">
    <source>
        <dbReference type="Proteomes" id="UP000007575"/>
    </source>
</evidence>
<protein>
    <submittedName>
        <fullName evidence="2">Tetratricopeptide TPR_2</fullName>
    </submittedName>
</protein>
<dbReference type="EMBL" id="CP002191">
    <property type="protein sequence ID" value="AFD24634.1"/>
    <property type="molecule type" value="Genomic_DNA"/>
</dbReference>
<dbReference type="InterPro" id="IPR011990">
    <property type="entry name" value="TPR-like_helical_dom_sf"/>
</dbReference>
<dbReference type="SUPFAM" id="SSF48452">
    <property type="entry name" value="TPR-like"/>
    <property type="match status" value="1"/>
</dbReference>